<keyword evidence="4" id="KW-0175">Coiled coil</keyword>
<name>A0A371ISG9_9FIRM</name>
<feature type="coiled-coil region" evidence="4">
    <location>
        <begin position="665"/>
        <end position="809"/>
    </location>
</feature>
<dbReference type="OrthoDB" id="9795626at2"/>
<dbReference type="Proteomes" id="UP000243494">
    <property type="component" value="Unassembled WGS sequence"/>
</dbReference>
<accession>A0A371ISG9</accession>
<dbReference type="AlphaFoldDB" id="A0A371ISG9"/>
<sequence length="1175" mass="137242">MKPIRLELSGLNSYTDKQIIDFDKLTERGLFGIFGNTGSGKSTILDAITIAMYGNIARNTKEYINSSCEKAIITYEFEIGSQNSKRKYKVDRTIVRSKTGTKTSHARLIEIHNDLKETVLADKVGEVNDKVAQVVGLTANDFTRSVVLPQGKFNDFLKLTGSERRDMLERIFNLEKYGRGLIDKVRKRKNVQLQNLRDLNTKLSQYEGIDEELYSETMKDLEKFKVDEKEKNKSLDSAQKLYEESKEIYEEQLKLEKYEIRKKELDLKNNDIKNKTIQLESAINADKVNPYISGVQNLEKKLIEDNTKIDRLEKNLNILNQELLITKNKYEESYKIKNDKLPKLSEEKTKLQSALETEEELISIDEELKEMKEKGTELNIEKEKSEIIKKDFESKKDILLKSVKEIEFNLDKLKISADLKQKIFLAYEYEKEYIKVDEEKKQKEERLKILSKSFDELNLKSKYIEKSKSDIENMLSDAQNHLDLLIEKCPGKSQDILVKSEYIVELKSKVETLKIDEVKKDKLQDELNEIIEKKYNIEREIDTTNEKLVNIKKDILDLDKEIDKLRYLNLASELRNELKENMPCPVCGSRHHENIDITNQDEKIQFNRDKLEKKQKEELEIIHKLEELNIKNSQYVSIEKIKLKELEELKSKIGELNSIQLTNRLDEDQRMLEILKSNVQSWEEDKKITEEKISKVKEEKNSVEKEEVKILETINSYKSTIRELKEDVENLESKYKRIKNEYLGLKTNIKISNLSEKVEEINKNEKTIEELDHEYSKLIKLRDDTDLELKNYQNKLHQIEIELIKTRELYVEKRKSRDEKYNQIIALTKGESPRLLLSNLENEILKISKLEEETKKNLELQREEYDKYLAEKNNVEGIIKTAKEQYKIQQQTLNQLLEENKFENIYAVKRALLESEQMKELGEVISEYEEEQRLITFKIKELKEILGDKRVKKEDFDDLKNNIYNLKVEVGEISKNIGAKQNSLNTVKESLDKLKELNKQHKIVEHKVDLLEDLDKIIQGNRFVEYVATNQLKYIALEASKRLENITKGRYALEIDSTLNFVMRDNFNGGQRRSVDTLSGGETFLTSLSLALALSSQIQLKGSAPLEFFFLDEGFGSLDSELLEIVMESLERLHSDKLSVGIISHVEELKNRVPVKLLVMPSEAGSGSRVKIEYS</sequence>
<evidence type="ECO:0000256" key="1">
    <source>
        <dbReference type="ARBA" id="ARBA00006930"/>
    </source>
</evidence>
<keyword evidence="6" id="KW-1185">Reference proteome</keyword>
<dbReference type="GO" id="GO:0016887">
    <property type="term" value="F:ATP hydrolysis activity"/>
    <property type="evidence" value="ECO:0007669"/>
    <property type="project" value="InterPro"/>
</dbReference>
<dbReference type="SUPFAM" id="SSF52540">
    <property type="entry name" value="P-loop containing nucleoside triphosphate hydrolases"/>
    <property type="match status" value="2"/>
</dbReference>
<dbReference type="Gene3D" id="3.40.50.300">
    <property type="entry name" value="P-loop containing nucleotide triphosphate hydrolases"/>
    <property type="match status" value="2"/>
</dbReference>
<evidence type="ECO:0000256" key="3">
    <source>
        <dbReference type="ARBA" id="ARBA00013368"/>
    </source>
</evidence>
<evidence type="ECO:0000313" key="6">
    <source>
        <dbReference type="Proteomes" id="UP000243494"/>
    </source>
</evidence>
<feature type="coiled-coil region" evidence="4">
    <location>
        <begin position="837"/>
        <end position="899"/>
    </location>
</feature>
<proteinExistence type="inferred from homology"/>
<organism evidence="5 6">
    <name type="scientific">Romboutsia maritimum</name>
    <dbReference type="NCBI Taxonomy" id="2020948"/>
    <lineage>
        <taxon>Bacteria</taxon>
        <taxon>Bacillati</taxon>
        <taxon>Bacillota</taxon>
        <taxon>Clostridia</taxon>
        <taxon>Peptostreptococcales</taxon>
        <taxon>Peptostreptococcaceae</taxon>
        <taxon>Romboutsia</taxon>
    </lineage>
</organism>
<feature type="coiled-coil region" evidence="4">
    <location>
        <begin position="597"/>
        <end position="631"/>
    </location>
</feature>
<reference evidence="5 6" key="1">
    <citation type="journal article" date="2017" name="Genome Announc.">
        <title>Draft Genome Sequence of Romboutsia maritimum sp. nov. Strain CCRI-22766(T), Isolated from Coastal Estuarine Mud.</title>
        <authorList>
            <person name="Maheux A.F."/>
            <person name="Boudreau D.K."/>
            <person name="Berube E."/>
            <person name="Boissinot M."/>
            <person name="Raymond F."/>
            <person name="Brodeur S."/>
            <person name="Corbeil J."/>
            <person name="Brightwell G."/>
            <person name="Broda D."/>
            <person name="Omar R.F."/>
            <person name="Bergeron M.G."/>
        </authorList>
    </citation>
    <scope>NUCLEOTIDE SEQUENCE [LARGE SCALE GENOMIC DNA]</scope>
    <source>
        <strain evidence="5 6">CCRI-22766</strain>
    </source>
</reference>
<dbReference type="PANTHER" id="PTHR32114:SF2">
    <property type="entry name" value="ABC TRANSPORTER ABCH.3"/>
    <property type="match status" value="1"/>
</dbReference>
<dbReference type="Pfam" id="PF13558">
    <property type="entry name" value="SbcC_Walker_B"/>
    <property type="match status" value="1"/>
</dbReference>
<dbReference type="RefSeq" id="WP_095405143.1">
    <property type="nucleotide sequence ID" value="NZ_NOJZ02000013.1"/>
</dbReference>
<dbReference type="PANTHER" id="PTHR32114">
    <property type="entry name" value="ABC TRANSPORTER ABCH.3"/>
    <property type="match status" value="1"/>
</dbReference>
<comment type="similarity">
    <text evidence="1">Belongs to the SMC family. SbcC subfamily.</text>
</comment>
<gene>
    <name evidence="5" type="ORF">CHF27_008570</name>
</gene>
<comment type="caution">
    <text evidence="5">The sequence shown here is derived from an EMBL/GenBank/DDBJ whole genome shotgun (WGS) entry which is preliminary data.</text>
</comment>
<evidence type="ECO:0000256" key="2">
    <source>
        <dbReference type="ARBA" id="ARBA00011322"/>
    </source>
</evidence>
<feature type="coiled-coil region" evidence="4">
    <location>
        <begin position="255"/>
        <end position="374"/>
    </location>
</feature>
<comment type="subunit">
    <text evidence="2">Heterodimer of SbcC and SbcD.</text>
</comment>
<dbReference type="InterPro" id="IPR027417">
    <property type="entry name" value="P-loop_NTPase"/>
</dbReference>
<evidence type="ECO:0000313" key="5">
    <source>
        <dbReference type="EMBL" id="RDY23405.1"/>
    </source>
</evidence>
<evidence type="ECO:0000256" key="4">
    <source>
        <dbReference type="SAM" id="Coils"/>
    </source>
</evidence>
<dbReference type="EMBL" id="NOJZ02000013">
    <property type="protein sequence ID" value="RDY23405.1"/>
    <property type="molecule type" value="Genomic_DNA"/>
</dbReference>
<feature type="coiled-coil region" evidence="4">
    <location>
        <begin position="980"/>
        <end position="1014"/>
    </location>
</feature>
<feature type="coiled-coil region" evidence="4">
    <location>
        <begin position="513"/>
        <end position="561"/>
    </location>
</feature>
<protein>
    <recommendedName>
        <fullName evidence="3">Nuclease SbcCD subunit C</fullName>
    </recommendedName>
</protein>
<dbReference type="GO" id="GO:0006302">
    <property type="term" value="P:double-strand break repair"/>
    <property type="evidence" value="ECO:0007669"/>
    <property type="project" value="InterPro"/>
</dbReference>
<feature type="coiled-coil region" evidence="4">
    <location>
        <begin position="426"/>
        <end position="488"/>
    </location>
</feature>